<dbReference type="GO" id="GO:0009401">
    <property type="term" value="P:phosphoenolpyruvate-dependent sugar phosphotransferase system"/>
    <property type="evidence" value="ECO:0007669"/>
    <property type="project" value="TreeGrafter"/>
</dbReference>
<keyword evidence="1" id="KW-0472">Membrane</keyword>
<evidence type="ECO:0000256" key="1">
    <source>
        <dbReference type="SAM" id="Phobius"/>
    </source>
</evidence>
<dbReference type="InterPro" id="IPR050558">
    <property type="entry name" value="PTS_Sugar-Specific_Components"/>
</dbReference>
<dbReference type="PANTHER" id="PTHR30175:SF1">
    <property type="entry name" value="PTS SYSTEM ARBUTIN-, CELLOBIOSE-, AND SALICIN-SPECIFIC EIIBC COMPONENT-RELATED"/>
    <property type="match status" value="1"/>
</dbReference>
<accession>A0A2A9EPN9</accession>
<feature type="transmembrane region" description="Helical" evidence="1">
    <location>
        <begin position="252"/>
        <end position="272"/>
    </location>
</feature>
<keyword evidence="3" id="KW-1185">Reference proteome</keyword>
<dbReference type="AlphaFoldDB" id="A0A2A9EPN9"/>
<dbReference type="GO" id="GO:0090589">
    <property type="term" value="F:protein-phosphocysteine-trehalose phosphotransferase system transporter activity"/>
    <property type="evidence" value="ECO:0007669"/>
    <property type="project" value="TreeGrafter"/>
</dbReference>
<protein>
    <submittedName>
        <fullName evidence="2">Phosphotransferase system glucose/maltose/N-acetylglucosamine-specific IIC component</fullName>
    </submittedName>
</protein>
<keyword evidence="2" id="KW-0808">Transferase</keyword>
<gene>
    <name evidence="2" type="ORF">ATJ97_2736</name>
</gene>
<dbReference type="GO" id="GO:0005886">
    <property type="term" value="C:plasma membrane"/>
    <property type="evidence" value="ECO:0007669"/>
    <property type="project" value="TreeGrafter"/>
</dbReference>
<feature type="transmembrane region" description="Helical" evidence="1">
    <location>
        <begin position="536"/>
        <end position="557"/>
    </location>
</feature>
<keyword evidence="1" id="KW-1133">Transmembrane helix</keyword>
<feature type="transmembrane region" description="Helical" evidence="1">
    <location>
        <begin position="309"/>
        <end position="342"/>
    </location>
</feature>
<dbReference type="PANTHER" id="PTHR30175">
    <property type="entry name" value="PHOSPHOTRANSFERASE SYSTEM TRANSPORT PROTEIN"/>
    <property type="match status" value="1"/>
</dbReference>
<feature type="transmembrane region" description="Helical" evidence="1">
    <location>
        <begin position="399"/>
        <end position="425"/>
    </location>
</feature>
<evidence type="ECO:0000313" key="2">
    <source>
        <dbReference type="EMBL" id="PFG40215.1"/>
    </source>
</evidence>
<sequence>MGGIARDVAPITLSVDGRRGGWEGRLPYAGLSPTSGVPMRPRPVNAPTTTRRLAVVGSSGGNLYSHGGDDPVGLVGHIRRQAAAAGMEVTAVQLVAVDSSMDAARDDTPARLYSLVDGDVAVVVSGTLADVNKVAGERDADLARAVAAGEVDGLVLVSADPDGVNSAVVRAAVDAGLPAAGTGGTSIAAAQAKGLNLVAASGTTGSTSTTRAVSYVAGLARHWGTRYRPVLGTAEASDGGGSPWRRISLRGIMVGSLPAFIALALVLAVGKIPGLDALGPVFDALIAGLPVVVAAVAARRVSGLGEVGIVAGVVAGVLSAEGGIVGGLVGGILAGVVVAYLLRWTLAHRFPVTTANIVAGGISGLVGGLVVFLLLAPVTNAVGEGVKSAIEALVAFNPLLAGALAGLVMWPAIMGGVYHAAILPLVLLEMGEKGHSFFGAVDMVSLVMVSLGITLANVVRPRTSGERALAASGAAVNFGFGTFVEASYPFMFADRKVFAVALGSATLGGLVVGATGAEATAYLPAVVAPFVATDTVGMVLSMLVGCVVPFVSVLVINERARRSERARQAGPAREELPSGA</sequence>
<name>A0A2A9EPN9_9MICO</name>
<organism evidence="2 3">
    <name type="scientific">Georgenia soli</name>
    <dbReference type="NCBI Taxonomy" id="638953"/>
    <lineage>
        <taxon>Bacteria</taxon>
        <taxon>Bacillati</taxon>
        <taxon>Actinomycetota</taxon>
        <taxon>Actinomycetes</taxon>
        <taxon>Micrococcales</taxon>
        <taxon>Bogoriellaceae</taxon>
        <taxon>Georgenia</taxon>
    </lineage>
</organism>
<feature type="transmembrane region" description="Helical" evidence="1">
    <location>
        <begin position="354"/>
        <end position="378"/>
    </location>
</feature>
<comment type="caution">
    <text evidence="2">The sequence shown here is derived from an EMBL/GenBank/DDBJ whole genome shotgun (WGS) entry which is preliminary data.</text>
</comment>
<dbReference type="Proteomes" id="UP000222106">
    <property type="component" value="Unassembled WGS sequence"/>
</dbReference>
<dbReference type="GO" id="GO:0015771">
    <property type="term" value="P:trehalose transport"/>
    <property type="evidence" value="ECO:0007669"/>
    <property type="project" value="TreeGrafter"/>
</dbReference>
<feature type="transmembrane region" description="Helical" evidence="1">
    <location>
        <begin position="497"/>
        <end position="516"/>
    </location>
</feature>
<evidence type="ECO:0000313" key="3">
    <source>
        <dbReference type="Proteomes" id="UP000222106"/>
    </source>
</evidence>
<feature type="transmembrane region" description="Helical" evidence="1">
    <location>
        <begin position="278"/>
        <end position="297"/>
    </location>
</feature>
<feature type="transmembrane region" description="Helical" evidence="1">
    <location>
        <begin position="437"/>
        <end position="459"/>
    </location>
</feature>
<keyword evidence="1" id="KW-0812">Transmembrane</keyword>
<reference evidence="2 3" key="1">
    <citation type="submission" date="2017-10" db="EMBL/GenBank/DDBJ databases">
        <title>Sequencing the genomes of 1000 actinobacteria strains.</title>
        <authorList>
            <person name="Klenk H.-P."/>
        </authorList>
    </citation>
    <scope>NUCLEOTIDE SEQUENCE [LARGE SCALE GENOMIC DNA]</scope>
    <source>
        <strain evidence="2 3">DSM 21838</strain>
    </source>
</reference>
<proteinExistence type="predicted"/>
<dbReference type="EMBL" id="PDJI01000004">
    <property type="protein sequence ID" value="PFG40215.1"/>
    <property type="molecule type" value="Genomic_DNA"/>
</dbReference>